<dbReference type="EMBL" id="CP003155">
    <property type="protein sequence ID" value="AEV28945.1"/>
    <property type="molecule type" value="Genomic_DNA"/>
</dbReference>
<keyword evidence="1" id="KW-1133">Transmembrane helix</keyword>
<keyword evidence="4" id="KW-1185">Reference proteome</keyword>
<evidence type="ECO:0000256" key="1">
    <source>
        <dbReference type="SAM" id="Phobius"/>
    </source>
</evidence>
<dbReference type="eggNOG" id="COG5658">
    <property type="taxonomic scope" value="Bacteria"/>
</dbReference>
<feature type="domain" description="DUF1648" evidence="2">
    <location>
        <begin position="14"/>
        <end position="61"/>
    </location>
</feature>
<organism evidence="3 4">
    <name type="scientific">Sphaerochaeta pleomorpha (strain ATCC BAA-1885 / DSM 22778 / Grapes)</name>
    <dbReference type="NCBI Taxonomy" id="158190"/>
    <lineage>
        <taxon>Bacteria</taxon>
        <taxon>Pseudomonadati</taxon>
        <taxon>Spirochaetota</taxon>
        <taxon>Spirochaetia</taxon>
        <taxon>Spirochaetales</taxon>
        <taxon>Sphaerochaetaceae</taxon>
        <taxon>Sphaerochaeta</taxon>
    </lineage>
</organism>
<dbReference type="InterPro" id="IPR026272">
    <property type="entry name" value="SdpI"/>
</dbReference>
<dbReference type="PANTHER" id="PTHR37810:SF5">
    <property type="entry name" value="IMMUNITY PROTEIN SDPI"/>
    <property type="match status" value="1"/>
</dbReference>
<keyword evidence="1" id="KW-0472">Membrane</keyword>
<dbReference type="InterPro" id="IPR025962">
    <property type="entry name" value="SdpI/YhfL"/>
</dbReference>
<dbReference type="PIRSF" id="PIRSF038959">
    <property type="entry name" value="SdpI"/>
    <property type="match status" value="1"/>
</dbReference>
<dbReference type="GO" id="GO:0009636">
    <property type="term" value="P:response to toxic substance"/>
    <property type="evidence" value="ECO:0007669"/>
    <property type="project" value="TreeGrafter"/>
</dbReference>
<dbReference type="Pfam" id="PF13630">
    <property type="entry name" value="SdpI"/>
    <property type="match status" value="1"/>
</dbReference>
<feature type="transmembrane region" description="Helical" evidence="1">
    <location>
        <begin position="47"/>
        <end position="72"/>
    </location>
</feature>
<evidence type="ECO:0000313" key="4">
    <source>
        <dbReference type="Proteomes" id="UP000005632"/>
    </source>
</evidence>
<feature type="transmembrane region" description="Helical" evidence="1">
    <location>
        <begin position="112"/>
        <end position="133"/>
    </location>
</feature>
<dbReference type="PANTHER" id="PTHR37810">
    <property type="entry name" value="IMMUNITY PROTEIN SDPI"/>
    <property type="match status" value="1"/>
</dbReference>
<feature type="transmembrane region" description="Helical" evidence="1">
    <location>
        <begin position="185"/>
        <end position="204"/>
    </location>
</feature>
<dbReference type="RefSeq" id="WP_014269794.1">
    <property type="nucleotide sequence ID" value="NC_016633.1"/>
</dbReference>
<gene>
    <name evidence="3" type="ordered locus">SpiGrapes_1125</name>
</gene>
<dbReference type="KEGG" id="sgp:SpiGrapes_1125"/>
<dbReference type="Pfam" id="PF07853">
    <property type="entry name" value="DUF1648"/>
    <property type="match status" value="1"/>
</dbReference>
<evidence type="ECO:0000313" key="3">
    <source>
        <dbReference type="EMBL" id="AEV28945.1"/>
    </source>
</evidence>
<accession>G8QS84</accession>
<dbReference type="Proteomes" id="UP000005632">
    <property type="component" value="Chromosome"/>
</dbReference>
<dbReference type="InterPro" id="IPR012867">
    <property type="entry name" value="DUF1648"/>
</dbReference>
<proteinExistence type="predicted"/>
<feature type="transmembrane region" description="Helical" evidence="1">
    <location>
        <begin position="84"/>
        <end position="106"/>
    </location>
</feature>
<name>G8QS84_SPHPG</name>
<feature type="transmembrane region" description="Helical" evidence="1">
    <location>
        <begin position="162"/>
        <end position="179"/>
    </location>
</feature>
<protein>
    <submittedName>
        <fullName evidence="3">Putative integral membrane protein</fullName>
    </submittedName>
</protein>
<evidence type="ECO:0000259" key="2">
    <source>
        <dbReference type="Pfam" id="PF07853"/>
    </source>
</evidence>
<dbReference type="HOGENOM" id="CLU_093038_0_0_12"/>
<sequence length="213" mass="23733">MKHRINATLIVSTLLCLLPMVLSALLFNRLPDQIAIHFDIQGKADGFASKAFAAFGIPLILAGLNIIVQIILESDPKKNNGQPLRFLSKWLIACLGIFIIPMTLFISLGYAIRVQTFVTVFVSLVFIITGNYLPKCKQNFTVGIRLPWTLNSEENWYKTHRVAGWVWTIGGMVLLLSSLTSFLPAVTLFTVLTLLVSIPAAYSYQLYRKGLSD</sequence>
<dbReference type="STRING" id="158190.SpiGrapes_1125"/>
<dbReference type="AlphaFoldDB" id="G8QS84"/>
<reference evidence="3 4" key="1">
    <citation type="submission" date="2011-11" db="EMBL/GenBank/DDBJ databases">
        <title>Complete sequence of Spirochaeta sp. grapes.</title>
        <authorList>
            <consortium name="US DOE Joint Genome Institute"/>
            <person name="Lucas S."/>
            <person name="Han J."/>
            <person name="Lapidus A."/>
            <person name="Cheng J.-F."/>
            <person name="Goodwin L."/>
            <person name="Pitluck S."/>
            <person name="Peters L."/>
            <person name="Ovchinnikova G."/>
            <person name="Munk A.C."/>
            <person name="Detter J.C."/>
            <person name="Han C."/>
            <person name="Tapia R."/>
            <person name="Land M."/>
            <person name="Hauser L."/>
            <person name="Kyrpides N."/>
            <person name="Ivanova N."/>
            <person name="Pagani I."/>
            <person name="Ritalahtilisa K."/>
            <person name="Loeffler F."/>
            <person name="Woyke T."/>
        </authorList>
    </citation>
    <scope>NUCLEOTIDE SEQUENCE [LARGE SCALE GENOMIC DNA]</scope>
    <source>
        <strain evidence="4">ATCC BAA-1885 / DSM 22778 / Grapes</strain>
    </source>
</reference>
<keyword evidence="1" id="KW-0812">Transmembrane</keyword>